<dbReference type="Proteomes" id="UP000001623">
    <property type="component" value="Chromosome"/>
</dbReference>
<evidence type="ECO:0000313" key="2">
    <source>
        <dbReference type="Proteomes" id="UP000001623"/>
    </source>
</evidence>
<accession>F7XZV3</accession>
<reference evidence="1 2" key="1">
    <citation type="submission" date="2010-10" db="EMBL/GenBank/DDBJ databases">
        <title>Complete sequence of Mesorhizobium opportunistum WSM2075.</title>
        <authorList>
            <consortium name="US DOE Joint Genome Institute"/>
            <person name="Lucas S."/>
            <person name="Copeland A."/>
            <person name="Lapidus A."/>
            <person name="Cheng J.-F."/>
            <person name="Bruce D."/>
            <person name="Goodwin L."/>
            <person name="Pitluck S."/>
            <person name="Chertkov O."/>
            <person name="Misra M."/>
            <person name="Detter J.C."/>
            <person name="Han C."/>
            <person name="Tapia R."/>
            <person name="Land M."/>
            <person name="Hauser L."/>
            <person name="Kyrpides N."/>
            <person name="Ovchinnikova G."/>
            <person name="Mavrommatis K.M."/>
            <person name="Tiwari R.P."/>
            <person name="Howieson J.G."/>
            <person name="O'Hara G.W."/>
            <person name="Nandasena K.G."/>
            <person name="Woyke T."/>
        </authorList>
    </citation>
    <scope>NUCLEOTIDE SEQUENCE [LARGE SCALE GENOMIC DNA]</scope>
    <source>
        <strain evidence="2">LMG 24607 / HAMBI 3007 / WSM2075</strain>
    </source>
</reference>
<dbReference type="AlphaFoldDB" id="F7XZV3"/>
<protein>
    <submittedName>
        <fullName evidence="1">Uncharacterized protein</fullName>
    </submittedName>
</protein>
<evidence type="ECO:0000313" key="1">
    <source>
        <dbReference type="EMBL" id="AEH88167.1"/>
    </source>
</evidence>
<dbReference type="STRING" id="536019.Mesop_3725"/>
<sequence length="120" mass="13085">MGVLLMVKDAGRGITPPCAQAKFKSGDVVAVSRRKHVRHVPESLVVLTAIPPGFPGEYALSDLIGEPRPLMISKPLRVVSYILCREGDPRPYHLREADISETGQSVEIGTISREGDEVRP</sequence>
<dbReference type="HOGENOM" id="CLU_2046920_0_0_5"/>
<name>F7XZV3_MESOW</name>
<proteinExistence type="predicted"/>
<dbReference type="RefSeq" id="WP_013894851.1">
    <property type="nucleotide sequence ID" value="NC_015675.1"/>
</dbReference>
<dbReference type="KEGG" id="mop:Mesop_3725"/>
<dbReference type="EMBL" id="CP002279">
    <property type="protein sequence ID" value="AEH88167.1"/>
    <property type="molecule type" value="Genomic_DNA"/>
</dbReference>
<organism evidence="1 2">
    <name type="scientific">Mesorhizobium opportunistum (strain LMG 24607 / HAMBI 3007 / WSM2075)</name>
    <dbReference type="NCBI Taxonomy" id="536019"/>
    <lineage>
        <taxon>Bacteria</taxon>
        <taxon>Pseudomonadati</taxon>
        <taxon>Pseudomonadota</taxon>
        <taxon>Alphaproteobacteria</taxon>
        <taxon>Hyphomicrobiales</taxon>
        <taxon>Phyllobacteriaceae</taxon>
        <taxon>Mesorhizobium</taxon>
    </lineage>
</organism>
<gene>
    <name evidence="1" type="ordered locus">Mesop_3725</name>
</gene>